<dbReference type="AlphaFoldDB" id="A0A5N5XDF2"/>
<keyword evidence="4" id="KW-1185">Reference proteome</keyword>
<proteinExistence type="predicted"/>
<feature type="compositionally biased region" description="Polar residues" evidence="1">
    <location>
        <begin position="81"/>
        <end position="94"/>
    </location>
</feature>
<feature type="region of interest" description="Disordered" evidence="1">
    <location>
        <begin position="69"/>
        <end position="103"/>
    </location>
</feature>
<evidence type="ECO:0000313" key="3">
    <source>
        <dbReference type="EMBL" id="KAB8078808.1"/>
    </source>
</evidence>
<accession>A0A5N5XDF2</accession>
<sequence>MRPTGENEGNEEEDYFLPVESQRPFDTGIRRKPVPFVRSSDLTTSSTATAAPHSGTKIANKYLSIVLKRDSRASEPPNPTPDTISDSELGSGTAHSAPASPAPKCEVCKLPINGEESAPTTALEVAGHRPHEASLAHQVCLAHSHPPSALDRTRHGLRYLAAYGWDPDSRVGLGAEGREGIREPLKGRVKVDTVGLGAGVGVEEDGDGVAGGKKKGKEVVREGKVQKLNAKEVRKGQLEARKRGEKLRELFYTSDEVLRYLGG</sequence>
<organism evidence="3 4">
    <name type="scientific">Aspergillus leporis</name>
    <dbReference type="NCBI Taxonomy" id="41062"/>
    <lineage>
        <taxon>Eukaryota</taxon>
        <taxon>Fungi</taxon>
        <taxon>Dikarya</taxon>
        <taxon>Ascomycota</taxon>
        <taxon>Pezizomycotina</taxon>
        <taxon>Eurotiomycetes</taxon>
        <taxon>Eurotiomycetidae</taxon>
        <taxon>Eurotiales</taxon>
        <taxon>Aspergillaceae</taxon>
        <taxon>Aspergillus</taxon>
        <taxon>Aspergillus subgen. Circumdati</taxon>
    </lineage>
</organism>
<dbReference type="PROSITE" id="PS50174">
    <property type="entry name" value="G_PATCH"/>
    <property type="match status" value="1"/>
</dbReference>
<evidence type="ECO:0000259" key="2">
    <source>
        <dbReference type="PROSITE" id="PS50174"/>
    </source>
</evidence>
<feature type="region of interest" description="Disordered" evidence="1">
    <location>
        <begin position="1"/>
        <end position="32"/>
    </location>
</feature>
<gene>
    <name evidence="3" type="ORF">BDV29DRAFT_152446</name>
</gene>
<feature type="domain" description="G-patch" evidence="2">
    <location>
        <begin position="152"/>
        <end position="201"/>
    </location>
</feature>
<dbReference type="EMBL" id="ML732155">
    <property type="protein sequence ID" value="KAB8078808.1"/>
    <property type="molecule type" value="Genomic_DNA"/>
</dbReference>
<dbReference type="OrthoDB" id="20282at2759"/>
<protein>
    <recommendedName>
        <fullName evidence="2">G-patch domain-containing protein</fullName>
    </recommendedName>
</protein>
<evidence type="ECO:0000256" key="1">
    <source>
        <dbReference type="SAM" id="MobiDB-lite"/>
    </source>
</evidence>
<dbReference type="GO" id="GO:0003676">
    <property type="term" value="F:nucleic acid binding"/>
    <property type="evidence" value="ECO:0007669"/>
    <property type="project" value="InterPro"/>
</dbReference>
<dbReference type="InterPro" id="IPR000467">
    <property type="entry name" value="G_patch_dom"/>
</dbReference>
<dbReference type="InterPro" id="IPR039146">
    <property type="entry name" value="GPANK1"/>
</dbReference>
<dbReference type="PANTHER" id="PTHR20923">
    <property type="entry name" value="BAT4 PROTEIN-RELATED"/>
    <property type="match status" value="1"/>
</dbReference>
<dbReference type="PANTHER" id="PTHR20923:SF1">
    <property type="entry name" value="G PATCH DOMAIN AND ANKYRIN REPEAT-CONTAINING PROTEIN 1"/>
    <property type="match status" value="1"/>
</dbReference>
<dbReference type="Proteomes" id="UP000326565">
    <property type="component" value="Unassembled WGS sequence"/>
</dbReference>
<evidence type="ECO:0000313" key="4">
    <source>
        <dbReference type="Proteomes" id="UP000326565"/>
    </source>
</evidence>
<name>A0A5N5XDF2_9EURO</name>
<reference evidence="3 4" key="1">
    <citation type="submission" date="2019-04" db="EMBL/GenBank/DDBJ databases">
        <title>Friends and foes A comparative genomics study of 23 Aspergillus species from section Flavi.</title>
        <authorList>
            <consortium name="DOE Joint Genome Institute"/>
            <person name="Kjaerbolling I."/>
            <person name="Vesth T."/>
            <person name="Frisvad J.C."/>
            <person name="Nybo J.L."/>
            <person name="Theobald S."/>
            <person name="Kildgaard S."/>
            <person name="Isbrandt T."/>
            <person name="Kuo A."/>
            <person name="Sato A."/>
            <person name="Lyhne E.K."/>
            <person name="Kogle M.E."/>
            <person name="Wiebenga A."/>
            <person name="Kun R.S."/>
            <person name="Lubbers R.J."/>
            <person name="Makela M.R."/>
            <person name="Barry K."/>
            <person name="Chovatia M."/>
            <person name="Clum A."/>
            <person name="Daum C."/>
            <person name="Haridas S."/>
            <person name="He G."/>
            <person name="LaButti K."/>
            <person name="Lipzen A."/>
            <person name="Mondo S."/>
            <person name="Riley R."/>
            <person name="Salamov A."/>
            <person name="Simmons B.A."/>
            <person name="Magnuson J.K."/>
            <person name="Henrissat B."/>
            <person name="Mortensen U.H."/>
            <person name="Larsen T.O."/>
            <person name="Devries R.P."/>
            <person name="Grigoriev I.V."/>
            <person name="Machida M."/>
            <person name="Baker S.E."/>
            <person name="Andersen M.R."/>
        </authorList>
    </citation>
    <scope>NUCLEOTIDE SEQUENCE [LARGE SCALE GENOMIC DNA]</scope>
    <source>
        <strain evidence="3 4">CBS 151.66</strain>
    </source>
</reference>